<gene>
    <name evidence="1" type="ORF">CU098_007599</name>
</gene>
<organism evidence="1 2">
    <name type="scientific">Rhizopus stolonifer</name>
    <name type="common">Rhizopus nigricans</name>
    <dbReference type="NCBI Taxonomy" id="4846"/>
    <lineage>
        <taxon>Eukaryota</taxon>
        <taxon>Fungi</taxon>
        <taxon>Fungi incertae sedis</taxon>
        <taxon>Mucoromycota</taxon>
        <taxon>Mucoromycotina</taxon>
        <taxon>Mucoromycetes</taxon>
        <taxon>Mucorales</taxon>
        <taxon>Mucorineae</taxon>
        <taxon>Rhizopodaceae</taxon>
        <taxon>Rhizopus</taxon>
    </lineage>
</organism>
<name>A0A367INU0_RHIST</name>
<comment type="caution">
    <text evidence="1">The sequence shown here is derived from an EMBL/GenBank/DDBJ whole genome shotgun (WGS) entry which is preliminary data.</text>
</comment>
<keyword evidence="2" id="KW-1185">Reference proteome</keyword>
<accession>A0A367INU0</accession>
<dbReference type="OrthoDB" id="2443197at2759"/>
<evidence type="ECO:0000313" key="2">
    <source>
        <dbReference type="Proteomes" id="UP000253551"/>
    </source>
</evidence>
<proteinExistence type="predicted"/>
<dbReference type="STRING" id="4846.A0A367INU0"/>
<dbReference type="EMBL" id="PJQM01006662">
    <property type="protein sequence ID" value="RCH79306.1"/>
    <property type="molecule type" value="Genomic_DNA"/>
</dbReference>
<feature type="non-terminal residue" evidence="1">
    <location>
        <position position="1"/>
    </location>
</feature>
<dbReference type="AlphaFoldDB" id="A0A367INU0"/>
<protein>
    <submittedName>
        <fullName evidence="1">Uncharacterized protein</fullName>
    </submittedName>
</protein>
<evidence type="ECO:0000313" key="1">
    <source>
        <dbReference type="EMBL" id="RCH79306.1"/>
    </source>
</evidence>
<dbReference type="Proteomes" id="UP000253551">
    <property type="component" value="Unassembled WGS sequence"/>
</dbReference>
<reference evidence="1 2" key="1">
    <citation type="journal article" date="2018" name="G3 (Bethesda)">
        <title>Phylogenetic and Phylogenomic Definition of Rhizopus Species.</title>
        <authorList>
            <person name="Gryganskyi A.P."/>
            <person name="Golan J."/>
            <person name="Dolatabadi S."/>
            <person name="Mondo S."/>
            <person name="Robb S."/>
            <person name="Idnurm A."/>
            <person name="Muszewska A."/>
            <person name="Steczkiewicz K."/>
            <person name="Masonjones S."/>
            <person name="Liao H.L."/>
            <person name="Gajdeczka M.T."/>
            <person name="Anike F."/>
            <person name="Vuek A."/>
            <person name="Anishchenko I.M."/>
            <person name="Voigt K."/>
            <person name="de Hoog G.S."/>
            <person name="Smith M.E."/>
            <person name="Heitman J."/>
            <person name="Vilgalys R."/>
            <person name="Stajich J.E."/>
        </authorList>
    </citation>
    <scope>NUCLEOTIDE SEQUENCE [LARGE SCALE GENOMIC DNA]</scope>
    <source>
        <strain evidence="1 2">LSU 92-RS-03</strain>
    </source>
</reference>
<sequence length="133" mass="15467">VDLEDSPFIDHTPLDSIRTKILRYRANAKYIHEPHKQDLLFHGIVDLTPSSSTKLREVIDDDEINILTSKLMKGEINKEHIHELKEFAFGVLHNKDNSQNLEKILKVAKLALVDLNDDDCQSKKQILKMMKHW</sequence>